<feature type="compositionally biased region" description="Polar residues" evidence="1">
    <location>
        <begin position="90"/>
        <end position="102"/>
    </location>
</feature>
<keyword evidence="4" id="KW-1185">Reference proteome</keyword>
<comment type="caution">
    <text evidence="3">The sequence shown here is derived from an EMBL/GenBank/DDBJ whole genome shotgun (WGS) entry which is preliminary data.</text>
</comment>
<name>A0ABS1HHD1_9BACT</name>
<dbReference type="Proteomes" id="UP000605676">
    <property type="component" value="Unassembled WGS sequence"/>
</dbReference>
<organism evidence="3 4">
    <name type="scientific">Carboxylicivirga marina</name>
    <dbReference type="NCBI Taxonomy" id="2800988"/>
    <lineage>
        <taxon>Bacteria</taxon>
        <taxon>Pseudomonadati</taxon>
        <taxon>Bacteroidota</taxon>
        <taxon>Bacteroidia</taxon>
        <taxon>Marinilabiliales</taxon>
        <taxon>Marinilabiliaceae</taxon>
        <taxon>Carboxylicivirga</taxon>
    </lineage>
</organism>
<dbReference type="RefSeq" id="WP_200463919.1">
    <property type="nucleotide sequence ID" value="NZ_JAENRR010000008.1"/>
</dbReference>
<accession>A0ABS1HHD1</accession>
<sequence length="243" mass="27485">MAKDKKSFLLYTDLIHTVSQLPDDKAGALFKHILEYVNDKEPETNDIIVKIAFEPIKQGLKRDLEKYLKIIERNKANGKRGGRPKKETQENPNKPTGLNENPKNPVGNLETQENPSEPKKADSDNDSVSVSVNESVLPKGNSKVSKDTVAKAPIFFFKKELVKLGIDPKLADEWIKVRKLKRASNTQTAFEALKKQFNKSGKPPNECVKIAVENSWSGFNASWIKDEPKKDFNPKNVNDQWKD</sequence>
<evidence type="ECO:0000259" key="2">
    <source>
        <dbReference type="Pfam" id="PF19808"/>
    </source>
</evidence>
<reference evidence="3 4" key="1">
    <citation type="submission" date="2021-01" db="EMBL/GenBank/DDBJ databases">
        <title>Carboxyliciviraga sp.nov., isolated from coastal sediments.</title>
        <authorList>
            <person name="Lu D."/>
            <person name="Zhang T."/>
        </authorList>
    </citation>
    <scope>NUCLEOTIDE SEQUENCE [LARGE SCALE GENOMIC DNA]</scope>
    <source>
        <strain evidence="3 4">N1Y132</strain>
    </source>
</reference>
<gene>
    <name evidence="3" type="ORF">JIV24_04985</name>
</gene>
<dbReference type="InterPro" id="IPR046258">
    <property type="entry name" value="DUF6291"/>
</dbReference>
<evidence type="ECO:0000256" key="1">
    <source>
        <dbReference type="SAM" id="MobiDB-lite"/>
    </source>
</evidence>
<protein>
    <recommendedName>
        <fullName evidence="2">DUF6291 domain-containing protein</fullName>
    </recommendedName>
</protein>
<feature type="domain" description="DUF6291" evidence="2">
    <location>
        <begin position="7"/>
        <end position="85"/>
    </location>
</feature>
<evidence type="ECO:0000313" key="3">
    <source>
        <dbReference type="EMBL" id="MBK3516688.1"/>
    </source>
</evidence>
<feature type="compositionally biased region" description="Low complexity" evidence="1">
    <location>
        <begin position="126"/>
        <end position="136"/>
    </location>
</feature>
<dbReference type="EMBL" id="JAENRR010000008">
    <property type="protein sequence ID" value="MBK3516688.1"/>
    <property type="molecule type" value="Genomic_DNA"/>
</dbReference>
<evidence type="ECO:0000313" key="4">
    <source>
        <dbReference type="Proteomes" id="UP000605676"/>
    </source>
</evidence>
<dbReference type="Pfam" id="PF19808">
    <property type="entry name" value="DUF6291"/>
    <property type="match status" value="1"/>
</dbReference>
<proteinExistence type="predicted"/>
<feature type="region of interest" description="Disordered" evidence="1">
    <location>
        <begin position="75"/>
        <end position="144"/>
    </location>
</feature>